<dbReference type="Proteomes" id="UP000237846">
    <property type="component" value="Unassembled WGS sequence"/>
</dbReference>
<name>A0A2T0QFN1_9ACTN</name>
<comment type="caution">
    <text evidence="5">The sequence shown here is derived from an EMBL/GenBank/DDBJ whole genome shotgun (WGS) entry which is preliminary data.</text>
</comment>
<dbReference type="GO" id="GO:0005829">
    <property type="term" value="C:cytosol"/>
    <property type="evidence" value="ECO:0007669"/>
    <property type="project" value="TreeGrafter"/>
</dbReference>
<dbReference type="InterPro" id="IPR019888">
    <property type="entry name" value="Tscrpt_reg_AsnC-like"/>
</dbReference>
<dbReference type="CDD" id="cd00090">
    <property type="entry name" value="HTH_ARSR"/>
    <property type="match status" value="1"/>
</dbReference>
<dbReference type="SUPFAM" id="SSF46785">
    <property type="entry name" value="Winged helix' DNA-binding domain"/>
    <property type="match status" value="1"/>
</dbReference>
<dbReference type="InterPro" id="IPR011008">
    <property type="entry name" value="Dimeric_a/b-barrel"/>
</dbReference>
<protein>
    <submittedName>
        <fullName evidence="5">AsnC family transcriptional regulator</fullName>
    </submittedName>
</protein>
<dbReference type="PRINTS" id="PR00033">
    <property type="entry name" value="HTHASNC"/>
</dbReference>
<dbReference type="GO" id="GO:0043200">
    <property type="term" value="P:response to amino acid"/>
    <property type="evidence" value="ECO:0007669"/>
    <property type="project" value="TreeGrafter"/>
</dbReference>
<keyword evidence="2" id="KW-0238">DNA-binding</keyword>
<dbReference type="PANTHER" id="PTHR30154:SF34">
    <property type="entry name" value="TRANSCRIPTIONAL REGULATOR AZLB"/>
    <property type="match status" value="1"/>
</dbReference>
<evidence type="ECO:0000313" key="6">
    <source>
        <dbReference type="Proteomes" id="UP000237846"/>
    </source>
</evidence>
<dbReference type="Gene3D" id="3.30.70.920">
    <property type="match status" value="1"/>
</dbReference>
<dbReference type="InterPro" id="IPR019887">
    <property type="entry name" value="Tscrpt_reg_AsnC/Lrp_C"/>
</dbReference>
<dbReference type="Pfam" id="PF13404">
    <property type="entry name" value="HTH_AsnC-type"/>
    <property type="match status" value="1"/>
</dbReference>
<proteinExistence type="predicted"/>
<dbReference type="OrthoDB" id="3396933at2"/>
<dbReference type="GO" id="GO:0043565">
    <property type="term" value="F:sequence-specific DNA binding"/>
    <property type="evidence" value="ECO:0007669"/>
    <property type="project" value="InterPro"/>
</dbReference>
<gene>
    <name evidence="5" type="ORF">CLV72_1011349</name>
</gene>
<dbReference type="EMBL" id="PVZC01000001">
    <property type="protein sequence ID" value="PRY02744.1"/>
    <property type="molecule type" value="Genomic_DNA"/>
</dbReference>
<dbReference type="Pfam" id="PF01037">
    <property type="entry name" value="AsnC_trans_reg"/>
    <property type="match status" value="1"/>
</dbReference>
<dbReference type="AlphaFoldDB" id="A0A2T0QFN1"/>
<dbReference type="Gene3D" id="1.10.10.10">
    <property type="entry name" value="Winged helix-like DNA-binding domain superfamily/Winged helix DNA-binding domain"/>
    <property type="match status" value="1"/>
</dbReference>
<dbReference type="SMART" id="SM00344">
    <property type="entry name" value="HTH_ASNC"/>
    <property type="match status" value="1"/>
</dbReference>
<sequence>MVRTAVELDDTDRRIVALLQADGRMSIREVAERAHVSRTNAYARLDRLRATGVITGFTAVVDPERYGIVLSAYIAVKVRQNVWRRFRGRLADIPEVHHAALVSGDFDVLLLVRTTDLGALRDLVLERLQDMPEVLTTQTLFILDEFNRTPGPAAP</sequence>
<feature type="domain" description="HTH asnC-type" evidence="4">
    <location>
        <begin position="8"/>
        <end position="69"/>
    </location>
</feature>
<dbReference type="PROSITE" id="PS50956">
    <property type="entry name" value="HTH_ASNC_2"/>
    <property type="match status" value="1"/>
</dbReference>
<evidence type="ECO:0000256" key="3">
    <source>
        <dbReference type="ARBA" id="ARBA00023163"/>
    </source>
</evidence>
<evidence type="ECO:0000256" key="2">
    <source>
        <dbReference type="ARBA" id="ARBA00023125"/>
    </source>
</evidence>
<dbReference type="RefSeq" id="WP_106240879.1">
    <property type="nucleotide sequence ID" value="NZ_PVZC01000001.1"/>
</dbReference>
<dbReference type="InterPro" id="IPR011991">
    <property type="entry name" value="ArsR-like_HTH"/>
</dbReference>
<dbReference type="InterPro" id="IPR036388">
    <property type="entry name" value="WH-like_DNA-bd_sf"/>
</dbReference>
<dbReference type="InterPro" id="IPR000485">
    <property type="entry name" value="AsnC-type_HTH_dom"/>
</dbReference>
<keyword evidence="1" id="KW-0805">Transcription regulation</keyword>
<keyword evidence="6" id="KW-1185">Reference proteome</keyword>
<keyword evidence="3" id="KW-0804">Transcription</keyword>
<dbReference type="PANTHER" id="PTHR30154">
    <property type="entry name" value="LEUCINE-RESPONSIVE REGULATORY PROTEIN"/>
    <property type="match status" value="1"/>
</dbReference>
<evidence type="ECO:0000313" key="5">
    <source>
        <dbReference type="EMBL" id="PRY02744.1"/>
    </source>
</evidence>
<dbReference type="SUPFAM" id="SSF54909">
    <property type="entry name" value="Dimeric alpha+beta barrel"/>
    <property type="match status" value="1"/>
</dbReference>
<evidence type="ECO:0000256" key="1">
    <source>
        <dbReference type="ARBA" id="ARBA00023015"/>
    </source>
</evidence>
<dbReference type="InterPro" id="IPR036390">
    <property type="entry name" value="WH_DNA-bd_sf"/>
</dbReference>
<accession>A0A2T0QFN1</accession>
<reference evidence="5 6" key="1">
    <citation type="submission" date="2018-03" db="EMBL/GenBank/DDBJ databases">
        <title>Genomic Encyclopedia of Archaeal and Bacterial Type Strains, Phase II (KMG-II): from individual species to whole genera.</title>
        <authorList>
            <person name="Goeker M."/>
        </authorList>
    </citation>
    <scope>NUCLEOTIDE SEQUENCE [LARGE SCALE GENOMIC DNA]</scope>
    <source>
        <strain evidence="5 6">DSM 45601</strain>
    </source>
</reference>
<organism evidence="5 6">
    <name type="scientific">Allonocardiopsis opalescens</name>
    <dbReference type="NCBI Taxonomy" id="1144618"/>
    <lineage>
        <taxon>Bacteria</taxon>
        <taxon>Bacillati</taxon>
        <taxon>Actinomycetota</taxon>
        <taxon>Actinomycetes</taxon>
        <taxon>Streptosporangiales</taxon>
        <taxon>Allonocardiopsis</taxon>
    </lineage>
</organism>
<evidence type="ECO:0000259" key="4">
    <source>
        <dbReference type="PROSITE" id="PS50956"/>
    </source>
</evidence>